<evidence type="ECO:0000256" key="2">
    <source>
        <dbReference type="ARBA" id="ARBA00007860"/>
    </source>
</evidence>
<dbReference type="OrthoDB" id="6258998at2759"/>
<gene>
    <name evidence="12" type="ORF">KOW79_004339</name>
</gene>
<organism evidence="12 13">
    <name type="scientific">Hemibagrus wyckioides</name>
    <dbReference type="NCBI Taxonomy" id="337641"/>
    <lineage>
        <taxon>Eukaryota</taxon>
        <taxon>Metazoa</taxon>
        <taxon>Chordata</taxon>
        <taxon>Craniata</taxon>
        <taxon>Vertebrata</taxon>
        <taxon>Euteleostomi</taxon>
        <taxon>Actinopterygii</taxon>
        <taxon>Neopterygii</taxon>
        <taxon>Teleostei</taxon>
        <taxon>Ostariophysi</taxon>
        <taxon>Siluriformes</taxon>
        <taxon>Bagridae</taxon>
        <taxon>Hemibagrus</taxon>
    </lineage>
</organism>
<comment type="subcellular location">
    <subcellularLocation>
        <location evidence="9">Endomembrane system</location>
        <topology evidence="9">Single-pass membrane protein</topology>
    </subcellularLocation>
    <subcellularLocation>
        <location evidence="1">Nucleus envelope</location>
    </subcellularLocation>
</comment>
<evidence type="ECO:0000256" key="10">
    <source>
        <dbReference type="SAM" id="MobiDB-lite"/>
    </source>
</evidence>
<dbReference type="InterPro" id="IPR008662">
    <property type="entry name" value="TOIP1/2"/>
</dbReference>
<name>A0A9D3P3U1_9TELE</name>
<keyword evidence="8" id="KW-0539">Nucleus</keyword>
<evidence type="ECO:0000256" key="9">
    <source>
        <dbReference type="ARBA" id="ARBA00037847"/>
    </source>
</evidence>
<evidence type="ECO:0000256" key="1">
    <source>
        <dbReference type="ARBA" id="ARBA00004259"/>
    </source>
</evidence>
<feature type="region of interest" description="Disordered" evidence="10">
    <location>
        <begin position="47"/>
        <end position="115"/>
    </location>
</feature>
<dbReference type="AlphaFoldDB" id="A0A9D3P3U1"/>
<evidence type="ECO:0000259" key="11">
    <source>
        <dbReference type="Pfam" id="PF05609"/>
    </source>
</evidence>
<feature type="compositionally biased region" description="Acidic residues" evidence="10">
    <location>
        <begin position="86"/>
        <end position="104"/>
    </location>
</feature>
<evidence type="ECO:0000313" key="12">
    <source>
        <dbReference type="EMBL" id="KAG7332505.1"/>
    </source>
</evidence>
<sequence length="539" mass="60485">MDRVDLKRDGTDVRRSTRLLQNKGVFPIDLRPRGALKRKRDVTALIPNEECGTEEAGSPDKMAKVQLGKDAGDGHENGDQSNTVEMDVEEPEDQNQDMSSEDESGNSKPQIQEESIIKAVRVGNLETEEIRAFLQRQRKTNQMSQATKPSKLTGCGETVYGSQNVSREPSTTGSASVEPKPLENKTDILSVRSSIREYRNKMEEKARGISGVNLQGRDRYPYVKDHPPSRQPPPSLKKTPSLKTNNIPVKKQLHHPNTEVRKKLITKTGSTSPSRDAWGVCRWFRWAVFLLASLALGLMGYQHFPSSFNKWTSGHQNRLLYGATFEAYLAELKTLFPSQRPELWNRTMIHIKRHLNLTDPTEPVSLMLTSGREAEKTLGCLAQHLAAAFSSTFNSSVLGIDGTSKSAQDSDQVKMDIDKALKEAFEGGTKAAVIHRFEELPPGSTLIFYRYCDHENSAFKKVFLAFTVMLEEEVAFSPNANLGMVEEMVQEYLKKKFVSSDRTAKFNQMDVDKLSGLWSRISHLILPVAPEQKIEQQGC</sequence>
<evidence type="ECO:0000256" key="6">
    <source>
        <dbReference type="ARBA" id="ARBA00023136"/>
    </source>
</evidence>
<dbReference type="PANTHER" id="PTHR18843">
    <property type="entry name" value="TORSIN-1A-INTERACTING PROTEIN"/>
    <property type="match status" value="1"/>
</dbReference>
<dbReference type="Pfam" id="PF05609">
    <property type="entry name" value="LAP1_C"/>
    <property type="match status" value="1"/>
</dbReference>
<evidence type="ECO:0000256" key="8">
    <source>
        <dbReference type="ARBA" id="ARBA00023242"/>
    </source>
</evidence>
<keyword evidence="13" id="KW-1185">Reference proteome</keyword>
<keyword evidence="6" id="KW-0472">Membrane</keyword>
<feature type="compositionally biased region" description="Polar residues" evidence="10">
    <location>
        <begin position="140"/>
        <end position="150"/>
    </location>
</feature>
<comment type="similarity">
    <text evidence="2">Belongs to the TOR1AIP family.</text>
</comment>
<dbReference type="PANTHER" id="PTHR18843:SF7">
    <property type="entry name" value="LAMINA-ASSOCIATED POLYPEPTIDE 1B ISOFORM 1-RELATED"/>
    <property type="match status" value="1"/>
</dbReference>
<evidence type="ECO:0000256" key="5">
    <source>
        <dbReference type="ARBA" id="ARBA00022989"/>
    </source>
</evidence>
<dbReference type="GO" id="GO:0001671">
    <property type="term" value="F:ATPase activator activity"/>
    <property type="evidence" value="ECO:0007669"/>
    <property type="project" value="InterPro"/>
</dbReference>
<feature type="compositionally biased region" description="Polar residues" evidence="10">
    <location>
        <begin position="160"/>
        <end position="175"/>
    </location>
</feature>
<dbReference type="InterPro" id="IPR038599">
    <property type="entry name" value="LAP1C-like_C_sf"/>
</dbReference>
<dbReference type="EMBL" id="JAHKSW010000005">
    <property type="protein sequence ID" value="KAG7332505.1"/>
    <property type="molecule type" value="Genomic_DNA"/>
</dbReference>
<evidence type="ECO:0000256" key="7">
    <source>
        <dbReference type="ARBA" id="ARBA00023180"/>
    </source>
</evidence>
<evidence type="ECO:0000313" key="13">
    <source>
        <dbReference type="Proteomes" id="UP000824219"/>
    </source>
</evidence>
<keyword evidence="3" id="KW-0597">Phosphoprotein</keyword>
<dbReference type="Gene3D" id="3.40.50.12190">
    <property type="match status" value="1"/>
</dbReference>
<comment type="caution">
    <text evidence="12">The sequence shown here is derived from an EMBL/GenBank/DDBJ whole genome shotgun (WGS) entry which is preliminary data.</text>
</comment>
<dbReference type="GO" id="GO:0061024">
    <property type="term" value="P:membrane organization"/>
    <property type="evidence" value="ECO:0007669"/>
    <property type="project" value="TreeGrafter"/>
</dbReference>
<proteinExistence type="inferred from homology"/>
<evidence type="ECO:0000256" key="4">
    <source>
        <dbReference type="ARBA" id="ARBA00022692"/>
    </source>
</evidence>
<protein>
    <recommendedName>
        <fullName evidence="11">Torsin-1A-interacting protein 1/2 AAA+ activator domain-containing protein</fullName>
    </recommendedName>
</protein>
<accession>A0A9D3P3U1</accession>
<dbReference type="InterPro" id="IPR046753">
    <property type="entry name" value="TOIP1/2_C"/>
</dbReference>
<feature type="region of interest" description="Disordered" evidence="10">
    <location>
        <begin position="206"/>
        <end position="243"/>
    </location>
</feature>
<dbReference type="GO" id="GO:0016020">
    <property type="term" value="C:membrane"/>
    <property type="evidence" value="ECO:0007669"/>
    <property type="project" value="TreeGrafter"/>
</dbReference>
<keyword evidence="4" id="KW-0812">Transmembrane</keyword>
<keyword evidence="5" id="KW-1133">Transmembrane helix</keyword>
<dbReference type="GO" id="GO:0005635">
    <property type="term" value="C:nuclear envelope"/>
    <property type="evidence" value="ECO:0007669"/>
    <property type="project" value="UniProtKB-SubCell"/>
</dbReference>
<feature type="region of interest" description="Disordered" evidence="10">
    <location>
        <begin position="136"/>
        <end position="185"/>
    </location>
</feature>
<keyword evidence="7" id="KW-0325">Glycoprotein</keyword>
<feature type="compositionally biased region" description="Basic and acidic residues" evidence="10">
    <location>
        <begin position="216"/>
        <end position="228"/>
    </location>
</feature>
<dbReference type="Proteomes" id="UP000824219">
    <property type="component" value="Linkage Group LG05"/>
</dbReference>
<reference evidence="12 13" key="1">
    <citation type="submission" date="2021-06" db="EMBL/GenBank/DDBJ databases">
        <title>Chromosome-level genome assembly of the red-tail catfish (Hemibagrus wyckioides).</title>
        <authorList>
            <person name="Shao F."/>
        </authorList>
    </citation>
    <scope>NUCLEOTIDE SEQUENCE [LARGE SCALE GENOMIC DNA]</scope>
    <source>
        <strain evidence="12">EC202008001</strain>
        <tissue evidence="12">Blood</tissue>
    </source>
</reference>
<evidence type="ECO:0000256" key="3">
    <source>
        <dbReference type="ARBA" id="ARBA00022553"/>
    </source>
</evidence>
<feature type="domain" description="Torsin-1A-interacting protein 1/2 AAA+ activator" evidence="11">
    <location>
        <begin position="324"/>
        <end position="539"/>
    </location>
</feature>